<dbReference type="PANTHER" id="PTHR34980">
    <property type="entry name" value="INNER MEMBRANE PROTEIN-RELATED-RELATED"/>
    <property type="match status" value="1"/>
</dbReference>
<sequence length="257" mass="28560">MSDSNRTALAHAIHDHPFLSAAYLRFLFLSFDGRIGRASYWGSAAFWIAVLFLVSVALALLPIPETVMAAVPILILAVVLLTLLPVQIKRLHDRDRPWWWIILNIIPLANFWLVIELGFLPGVAGNNRHGPPPGHPALSPEETKTRFDAGQAPSFASPRDQSICIVLHGLESKTLPDGIQHRDIELLWLTALGLAYEGRPLDRFGDIPMPGLVHDIRPYLCLVPDEDLARMMAALDSADTMPELRLMFPDSLWETAA</sequence>
<accession>A0A178MBV9</accession>
<reference evidence="2 3" key="1">
    <citation type="submission" date="2016-04" db="EMBL/GenBank/DDBJ databases">
        <title>Draft genome sequence of freshwater magnetotactic bacteria Magnetospirillum marisnigri SP-1 and Magnetospirillum moscoviense BB-1.</title>
        <authorList>
            <person name="Koziaeva V."/>
            <person name="Dziuba M.V."/>
            <person name="Ivanov T.M."/>
            <person name="Kuznetsov B."/>
            <person name="Grouzdev D.S."/>
        </authorList>
    </citation>
    <scope>NUCLEOTIDE SEQUENCE [LARGE SCALE GENOMIC DNA]</scope>
    <source>
        <strain evidence="2 3">SP-1</strain>
    </source>
</reference>
<dbReference type="STRING" id="1285242.A6A04_20685"/>
<dbReference type="GO" id="GO:0005886">
    <property type="term" value="C:plasma membrane"/>
    <property type="evidence" value="ECO:0007669"/>
    <property type="project" value="TreeGrafter"/>
</dbReference>
<dbReference type="EMBL" id="LWQT01000092">
    <property type="protein sequence ID" value="OAN46242.1"/>
    <property type="molecule type" value="Genomic_DNA"/>
</dbReference>
<evidence type="ECO:0008006" key="4">
    <source>
        <dbReference type="Google" id="ProtNLM"/>
    </source>
</evidence>
<name>A0A178MBV9_9PROT</name>
<dbReference type="InterPro" id="IPR008523">
    <property type="entry name" value="DUF805"/>
</dbReference>
<evidence type="ECO:0000313" key="3">
    <source>
        <dbReference type="Proteomes" id="UP000078428"/>
    </source>
</evidence>
<dbReference type="AlphaFoldDB" id="A0A178MBV9"/>
<feature type="transmembrane region" description="Helical" evidence="1">
    <location>
        <begin position="40"/>
        <end position="61"/>
    </location>
</feature>
<keyword evidence="1" id="KW-1133">Transmembrane helix</keyword>
<dbReference type="Pfam" id="PF05656">
    <property type="entry name" value="DUF805"/>
    <property type="match status" value="1"/>
</dbReference>
<feature type="transmembrane region" description="Helical" evidence="1">
    <location>
        <begin position="67"/>
        <end position="86"/>
    </location>
</feature>
<feature type="transmembrane region" description="Helical" evidence="1">
    <location>
        <begin position="98"/>
        <end position="120"/>
    </location>
</feature>
<keyword evidence="1" id="KW-0812">Transmembrane</keyword>
<keyword evidence="3" id="KW-1185">Reference proteome</keyword>
<evidence type="ECO:0000256" key="1">
    <source>
        <dbReference type="SAM" id="Phobius"/>
    </source>
</evidence>
<organism evidence="2 3">
    <name type="scientific">Paramagnetospirillum marisnigri</name>
    <dbReference type="NCBI Taxonomy" id="1285242"/>
    <lineage>
        <taxon>Bacteria</taxon>
        <taxon>Pseudomonadati</taxon>
        <taxon>Pseudomonadota</taxon>
        <taxon>Alphaproteobacteria</taxon>
        <taxon>Rhodospirillales</taxon>
        <taxon>Magnetospirillaceae</taxon>
        <taxon>Paramagnetospirillum</taxon>
    </lineage>
</organism>
<dbReference type="RefSeq" id="WP_068495147.1">
    <property type="nucleotide sequence ID" value="NZ_LWQT01000092.1"/>
</dbReference>
<protein>
    <recommendedName>
        <fullName evidence="4">DUF805 domain-containing protein</fullName>
    </recommendedName>
</protein>
<dbReference type="PANTHER" id="PTHR34980:SF3">
    <property type="entry name" value="BLR8105 PROTEIN"/>
    <property type="match status" value="1"/>
</dbReference>
<keyword evidence="1" id="KW-0472">Membrane</keyword>
<comment type="caution">
    <text evidence="2">The sequence shown here is derived from an EMBL/GenBank/DDBJ whole genome shotgun (WGS) entry which is preliminary data.</text>
</comment>
<gene>
    <name evidence="2" type="ORF">A6A04_20685</name>
</gene>
<dbReference type="Proteomes" id="UP000078428">
    <property type="component" value="Unassembled WGS sequence"/>
</dbReference>
<proteinExistence type="predicted"/>
<evidence type="ECO:0000313" key="2">
    <source>
        <dbReference type="EMBL" id="OAN46242.1"/>
    </source>
</evidence>